<dbReference type="InterPro" id="IPR036097">
    <property type="entry name" value="HisK_dim/P_sf"/>
</dbReference>
<evidence type="ECO:0000256" key="2">
    <source>
        <dbReference type="ARBA" id="ARBA00004651"/>
    </source>
</evidence>
<dbReference type="PROSITE" id="PS50109">
    <property type="entry name" value="HIS_KIN"/>
    <property type="match status" value="1"/>
</dbReference>
<evidence type="ECO:0000256" key="3">
    <source>
        <dbReference type="ARBA" id="ARBA00012438"/>
    </source>
</evidence>
<dbReference type="SMART" id="SM00388">
    <property type="entry name" value="HisKA"/>
    <property type="match status" value="1"/>
</dbReference>
<evidence type="ECO:0000256" key="5">
    <source>
        <dbReference type="ARBA" id="ARBA00022553"/>
    </source>
</evidence>
<evidence type="ECO:0000256" key="14">
    <source>
        <dbReference type="SAM" id="Phobius"/>
    </source>
</evidence>
<dbReference type="Gene3D" id="1.10.287.130">
    <property type="match status" value="1"/>
</dbReference>
<dbReference type="Pfam" id="PF02518">
    <property type="entry name" value="HATPase_c"/>
    <property type="match status" value="1"/>
</dbReference>
<gene>
    <name evidence="16" type="ORF">EQ812_01530</name>
</gene>
<dbReference type="EMBL" id="SCHB01000001">
    <property type="protein sequence ID" value="TBW73511.1"/>
    <property type="molecule type" value="Genomic_DNA"/>
</dbReference>
<evidence type="ECO:0000256" key="4">
    <source>
        <dbReference type="ARBA" id="ARBA00022475"/>
    </source>
</evidence>
<keyword evidence="4" id="KW-1003">Cell membrane</keyword>
<dbReference type="Proteomes" id="UP000293637">
    <property type="component" value="Unassembled WGS sequence"/>
</dbReference>
<dbReference type="CDD" id="cd00082">
    <property type="entry name" value="HisKA"/>
    <property type="match status" value="1"/>
</dbReference>
<keyword evidence="10" id="KW-0067">ATP-binding</keyword>
<dbReference type="SUPFAM" id="SSF55874">
    <property type="entry name" value="ATPase domain of HSP90 chaperone/DNA topoisomerase II/histidine kinase"/>
    <property type="match status" value="1"/>
</dbReference>
<dbReference type="CDD" id="cd00075">
    <property type="entry name" value="HATPase"/>
    <property type="match status" value="1"/>
</dbReference>
<dbReference type="InterPro" id="IPR036890">
    <property type="entry name" value="HATPase_C_sf"/>
</dbReference>
<dbReference type="PANTHER" id="PTHR45528:SF1">
    <property type="entry name" value="SENSOR HISTIDINE KINASE CPXA"/>
    <property type="match status" value="1"/>
</dbReference>
<dbReference type="AlphaFoldDB" id="A0A4Q9WDL0"/>
<evidence type="ECO:0000313" key="16">
    <source>
        <dbReference type="EMBL" id="TBW73511.1"/>
    </source>
</evidence>
<comment type="caution">
    <text evidence="16">The sequence shown here is derived from an EMBL/GenBank/DDBJ whole genome shotgun (WGS) entry which is preliminary data.</text>
</comment>
<evidence type="ECO:0000256" key="8">
    <source>
        <dbReference type="ARBA" id="ARBA00022741"/>
    </source>
</evidence>
<dbReference type="SUPFAM" id="SSF47384">
    <property type="entry name" value="Homodimeric domain of signal transducing histidine kinase"/>
    <property type="match status" value="1"/>
</dbReference>
<keyword evidence="7 14" id="KW-0812">Transmembrane</keyword>
<keyword evidence="6" id="KW-0808">Transferase</keyword>
<keyword evidence="9" id="KW-0418">Kinase</keyword>
<proteinExistence type="predicted"/>
<dbReference type="EC" id="2.7.13.3" evidence="3"/>
<feature type="transmembrane region" description="Helical" evidence="14">
    <location>
        <begin position="188"/>
        <end position="211"/>
    </location>
</feature>
<dbReference type="Gene3D" id="3.30.565.10">
    <property type="entry name" value="Histidine kinase-like ATPase, C-terminal domain"/>
    <property type="match status" value="1"/>
</dbReference>
<dbReference type="GO" id="GO:0005886">
    <property type="term" value="C:plasma membrane"/>
    <property type="evidence" value="ECO:0007669"/>
    <property type="project" value="UniProtKB-SubCell"/>
</dbReference>
<name>A0A4Q9WDL0_STALU</name>
<comment type="catalytic activity">
    <reaction evidence="1">
        <text>ATP + protein L-histidine = ADP + protein N-phospho-L-histidine.</text>
        <dbReference type="EC" id="2.7.13.3"/>
    </reaction>
</comment>
<sequence length="487" mass="56867">MNKRFNFKFSKYMTLFMLANIILGVVFVVYLLIETYDRIYSDINTIDPDYLIANDIVKEPNQHIKDLAAEHNVSLYFTDTAGNILYPHTKKGQNLKSRILKNLRYAHAVSNKKGTYMVYFYPNQSTTRVNNAHQIKTDQLLESIVSQDYNKWDYKLNQHHLSFIKNPNPKPILDDDELGKGFENSGKFYLTVLMIYVLLSIVLIVIATFFVTKRVTKPMSYYIHWINHLAHGKLYQPTTKSKLKRFINTYPELHHSLSHLTQQLLNDKFYHNQMTYYKSKWISQVSHDLKSPLTTIYGYAKLIHADSETQQYVNLITQKASFMTELLESLNQTFDIETNQIQYSKELFPVESTMNKVINVIGYDNIDVYFHTASHKTFYGNKLYFERLMINLINNSLEHNNENPHIQIQLKVYGSQLIIDYLDDGIGLPHTDFKSLVQETYTTKKDRESHGFGLSIINDAVNYHHGTIQLQPTAQGVHFHIMLQDKS</sequence>
<dbReference type="Pfam" id="PF00512">
    <property type="entry name" value="HisKA"/>
    <property type="match status" value="1"/>
</dbReference>
<dbReference type="GO" id="GO:0000155">
    <property type="term" value="F:phosphorelay sensor kinase activity"/>
    <property type="evidence" value="ECO:0007669"/>
    <property type="project" value="InterPro"/>
</dbReference>
<organism evidence="16 17">
    <name type="scientific">Staphylococcus lugdunensis</name>
    <dbReference type="NCBI Taxonomy" id="28035"/>
    <lineage>
        <taxon>Bacteria</taxon>
        <taxon>Bacillati</taxon>
        <taxon>Bacillota</taxon>
        <taxon>Bacilli</taxon>
        <taxon>Bacillales</taxon>
        <taxon>Staphylococcaceae</taxon>
        <taxon>Staphylococcus</taxon>
    </lineage>
</organism>
<evidence type="ECO:0000256" key="6">
    <source>
        <dbReference type="ARBA" id="ARBA00022679"/>
    </source>
</evidence>
<evidence type="ECO:0000256" key="11">
    <source>
        <dbReference type="ARBA" id="ARBA00022989"/>
    </source>
</evidence>
<dbReference type="InterPro" id="IPR003661">
    <property type="entry name" value="HisK_dim/P_dom"/>
</dbReference>
<protein>
    <recommendedName>
        <fullName evidence="3">histidine kinase</fullName>
        <ecNumber evidence="3">2.7.13.3</ecNumber>
    </recommendedName>
</protein>
<keyword evidence="13 14" id="KW-0472">Membrane</keyword>
<dbReference type="GeneID" id="58091245"/>
<evidence type="ECO:0000256" key="10">
    <source>
        <dbReference type="ARBA" id="ARBA00022840"/>
    </source>
</evidence>
<dbReference type="InterPro" id="IPR005467">
    <property type="entry name" value="His_kinase_dom"/>
</dbReference>
<dbReference type="RefSeq" id="WP_002492527.1">
    <property type="nucleotide sequence ID" value="NZ_AP021848.1"/>
</dbReference>
<evidence type="ECO:0000256" key="9">
    <source>
        <dbReference type="ARBA" id="ARBA00022777"/>
    </source>
</evidence>
<keyword evidence="11 14" id="KW-1133">Transmembrane helix</keyword>
<keyword evidence="8" id="KW-0547">Nucleotide-binding</keyword>
<evidence type="ECO:0000256" key="13">
    <source>
        <dbReference type="ARBA" id="ARBA00023136"/>
    </source>
</evidence>
<dbReference type="InterPro" id="IPR003594">
    <property type="entry name" value="HATPase_dom"/>
</dbReference>
<evidence type="ECO:0000256" key="7">
    <source>
        <dbReference type="ARBA" id="ARBA00022692"/>
    </source>
</evidence>
<evidence type="ECO:0000313" key="17">
    <source>
        <dbReference type="Proteomes" id="UP000293637"/>
    </source>
</evidence>
<evidence type="ECO:0000256" key="1">
    <source>
        <dbReference type="ARBA" id="ARBA00000085"/>
    </source>
</evidence>
<dbReference type="InterPro" id="IPR050398">
    <property type="entry name" value="HssS/ArlS-like"/>
</dbReference>
<dbReference type="SMART" id="SM00387">
    <property type="entry name" value="HATPase_c"/>
    <property type="match status" value="1"/>
</dbReference>
<keyword evidence="5" id="KW-0597">Phosphoprotein</keyword>
<reference evidence="16 17" key="1">
    <citation type="journal article" date="2019" name="Sci. Transl. Med.">
        <title>Quorum sensing between bacterial species on the skin protects against epidermal injury in atopic dermatitis.</title>
        <authorList>
            <person name="Williams M.R."/>
        </authorList>
    </citation>
    <scope>NUCLEOTIDE SEQUENCE [LARGE SCALE GENOMIC DNA]</scope>
    <source>
        <strain evidence="16 17">E7</strain>
    </source>
</reference>
<comment type="subcellular location">
    <subcellularLocation>
        <location evidence="2">Cell membrane</location>
        <topology evidence="2">Multi-pass membrane protein</topology>
    </subcellularLocation>
</comment>
<dbReference type="GO" id="GO:0005524">
    <property type="term" value="F:ATP binding"/>
    <property type="evidence" value="ECO:0007669"/>
    <property type="project" value="UniProtKB-KW"/>
</dbReference>
<evidence type="ECO:0000259" key="15">
    <source>
        <dbReference type="PROSITE" id="PS50109"/>
    </source>
</evidence>
<keyword evidence="12" id="KW-0902">Two-component regulatory system</keyword>
<evidence type="ECO:0000256" key="12">
    <source>
        <dbReference type="ARBA" id="ARBA00023012"/>
    </source>
</evidence>
<feature type="domain" description="Histidine kinase" evidence="15">
    <location>
        <begin position="284"/>
        <end position="487"/>
    </location>
</feature>
<accession>A0A4Q9WDL0</accession>
<dbReference type="PANTHER" id="PTHR45528">
    <property type="entry name" value="SENSOR HISTIDINE KINASE CPXA"/>
    <property type="match status" value="1"/>
</dbReference>
<feature type="transmembrane region" description="Helical" evidence="14">
    <location>
        <begin position="12"/>
        <end position="33"/>
    </location>
</feature>